<reference evidence="1 2" key="1">
    <citation type="submission" date="2018-02" db="EMBL/GenBank/DDBJ databases">
        <title>Comparative genomes isolates from brazilian mangrove.</title>
        <authorList>
            <person name="Araujo J.E."/>
            <person name="Taketani R.G."/>
            <person name="Silva M.C.P."/>
            <person name="Loureco M.V."/>
            <person name="Andreote F.D."/>
        </authorList>
    </citation>
    <scope>NUCLEOTIDE SEQUENCE [LARGE SCALE GENOMIC DNA]</scope>
    <source>
        <strain evidence="1 2">HEX-2 MGV</strain>
    </source>
</reference>
<gene>
    <name evidence="1" type="ORF">C5Y96_06685</name>
</gene>
<dbReference type="AlphaFoldDB" id="A0A2S8FXE0"/>
<evidence type="ECO:0008006" key="3">
    <source>
        <dbReference type="Google" id="ProtNLM"/>
    </source>
</evidence>
<dbReference type="RefSeq" id="WP_105351212.1">
    <property type="nucleotide sequence ID" value="NZ_PUIA01000017.1"/>
</dbReference>
<name>A0A2S8FXE0_9BACT</name>
<comment type="caution">
    <text evidence="1">The sequence shown here is derived from an EMBL/GenBank/DDBJ whole genome shotgun (WGS) entry which is preliminary data.</text>
</comment>
<dbReference type="EMBL" id="PUIA01000017">
    <property type="protein sequence ID" value="PQO36847.1"/>
    <property type="molecule type" value="Genomic_DNA"/>
</dbReference>
<protein>
    <recommendedName>
        <fullName evidence="3">Restriction endonuclease</fullName>
    </recommendedName>
</protein>
<sequence>MINWLYFPKSSKPDKLIVSVVSAFESVATEIDSTNNELKSNEVLEIVAPRLVSLGFKVETGKKSSEKIQVPVLFGYNGRLEKSFDADAYHQPEGFVIEVEAGRAVVNNQFLKDLFQACMMHDVLYLAIAVRNQYRGMKDFERVVRFFNTLYASNRLSLPLKGILIIGY</sequence>
<dbReference type="Proteomes" id="UP000240009">
    <property type="component" value="Unassembled WGS sequence"/>
</dbReference>
<evidence type="ECO:0000313" key="1">
    <source>
        <dbReference type="EMBL" id="PQO36847.1"/>
    </source>
</evidence>
<evidence type="ECO:0000313" key="2">
    <source>
        <dbReference type="Proteomes" id="UP000240009"/>
    </source>
</evidence>
<accession>A0A2S8FXE0</accession>
<organism evidence="1 2">
    <name type="scientific">Blastopirellula marina</name>
    <dbReference type="NCBI Taxonomy" id="124"/>
    <lineage>
        <taxon>Bacteria</taxon>
        <taxon>Pseudomonadati</taxon>
        <taxon>Planctomycetota</taxon>
        <taxon>Planctomycetia</taxon>
        <taxon>Pirellulales</taxon>
        <taxon>Pirellulaceae</taxon>
        <taxon>Blastopirellula</taxon>
    </lineage>
</organism>
<dbReference type="OrthoDB" id="280568at2"/>
<proteinExistence type="predicted"/>